<dbReference type="Proteomes" id="UP000294933">
    <property type="component" value="Unassembled WGS sequence"/>
</dbReference>
<evidence type="ECO:0000313" key="1">
    <source>
        <dbReference type="EMBL" id="TDL16492.1"/>
    </source>
</evidence>
<gene>
    <name evidence="1" type="ORF">BD410DRAFT_622432</name>
</gene>
<dbReference type="OrthoDB" id="3256525at2759"/>
<evidence type="ECO:0008006" key="3">
    <source>
        <dbReference type="Google" id="ProtNLM"/>
    </source>
</evidence>
<name>A0A4Y7PNS4_9AGAM</name>
<proteinExistence type="predicted"/>
<dbReference type="AlphaFoldDB" id="A0A4Y7PNS4"/>
<protein>
    <recommendedName>
        <fullName evidence="3">F-box domain-containing protein</fullName>
    </recommendedName>
</protein>
<dbReference type="VEuPathDB" id="FungiDB:BD410DRAFT_622432"/>
<evidence type="ECO:0000313" key="2">
    <source>
        <dbReference type="Proteomes" id="UP000294933"/>
    </source>
</evidence>
<dbReference type="EMBL" id="ML170242">
    <property type="protein sequence ID" value="TDL16492.1"/>
    <property type="molecule type" value="Genomic_DNA"/>
</dbReference>
<keyword evidence="2" id="KW-1185">Reference proteome</keyword>
<sequence length="415" mass="46398">MYPERAGNFVPLSTMSQSLPPELWRTILRFATSDGIDYELGIIPGDPSITRIERYSAVIKKMSSVRMTHRTKIDITQVSRLFNQVAAEFLYEQVRIDGASGATKLFKRLSDTSAGGPRQWIKVIVVQNDSGRPPPAKSHIAAQMVTDILRLCVDLRGFFWFHRNFFTGQKSSEEMITHIPGNIRVFRWSTTGECATLTGFLHKASTSLRVLVITDSIFCRCATHSPITFPLLTHLTLGGGGGLTSFLRSLGPMPSLTEFTLCGLNPNIIAGTSAPVWTRTLRIVRMNHEIRVFPTSNTVVPVLRACPILQEIHYWCHTRLSTQPSSPWTSDLNHPSLQYISVTGMGTTDVYRDLQHARSSLCLYFRNISASRFPVLDTIVVYDIILEEPGSGIYPICVMLRRVSDDFSSAELSVI</sequence>
<dbReference type="SUPFAM" id="SSF52058">
    <property type="entry name" value="L domain-like"/>
    <property type="match status" value="1"/>
</dbReference>
<organism evidence="1 2">
    <name type="scientific">Rickenella mellea</name>
    <dbReference type="NCBI Taxonomy" id="50990"/>
    <lineage>
        <taxon>Eukaryota</taxon>
        <taxon>Fungi</taxon>
        <taxon>Dikarya</taxon>
        <taxon>Basidiomycota</taxon>
        <taxon>Agaricomycotina</taxon>
        <taxon>Agaricomycetes</taxon>
        <taxon>Hymenochaetales</taxon>
        <taxon>Rickenellaceae</taxon>
        <taxon>Rickenella</taxon>
    </lineage>
</organism>
<reference evidence="1 2" key="1">
    <citation type="submission" date="2018-06" db="EMBL/GenBank/DDBJ databases">
        <title>A transcriptomic atlas of mushroom development highlights an independent origin of complex multicellularity.</title>
        <authorList>
            <consortium name="DOE Joint Genome Institute"/>
            <person name="Krizsan K."/>
            <person name="Almasi E."/>
            <person name="Merenyi Z."/>
            <person name="Sahu N."/>
            <person name="Viragh M."/>
            <person name="Koszo T."/>
            <person name="Mondo S."/>
            <person name="Kiss B."/>
            <person name="Balint B."/>
            <person name="Kues U."/>
            <person name="Barry K."/>
            <person name="Hegedus J.C."/>
            <person name="Henrissat B."/>
            <person name="Johnson J."/>
            <person name="Lipzen A."/>
            <person name="Ohm R."/>
            <person name="Nagy I."/>
            <person name="Pangilinan J."/>
            <person name="Yan J."/>
            <person name="Xiong Y."/>
            <person name="Grigoriev I.V."/>
            <person name="Hibbett D.S."/>
            <person name="Nagy L.G."/>
        </authorList>
    </citation>
    <scope>NUCLEOTIDE SEQUENCE [LARGE SCALE GENOMIC DNA]</scope>
    <source>
        <strain evidence="1 2">SZMC22713</strain>
    </source>
</reference>
<accession>A0A4Y7PNS4</accession>